<feature type="compositionally biased region" description="Polar residues" evidence="8">
    <location>
        <begin position="666"/>
        <end position="678"/>
    </location>
</feature>
<evidence type="ECO:0000256" key="5">
    <source>
        <dbReference type="ARBA" id="ARBA00023054"/>
    </source>
</evidence>
<dbReference type="GO" id="GO:0007059">
    <property type="term" value="P:chromosome segregation"/>
    <property type="evidence" value="ECO:0007669"/>
    <property type="project" value="UniProtKB-UniRule"/>
</dbReference>
<dbReference type="NCBIfam" id="TIGR02168">
    <property type="entry name" value="SMC_prok_B"/>
    <property type="match status" value="1"/>
</dbReference>
<dbReference type="GO" id="GO:0005694">
    <property type="term" value="C:chromosome"/>
    <property type="evidence" value="ECO:0007669"/>
    <property type="project" value="InterPro"/>
</dbReference>
<feature type="coiled-coil region" evidence="7">
    <location>
        <begin position="304"/>
        <end position="359"/>
    </location>
</feature>
<evidence type="ECO:0000256" key="2">
    <source>
        <dbReference type="ARBA" id="ARBA00022490"/>
    </source>
</evidence>
<evidence type="ECO:0000256" key="3">
    <source>
        <dbReference type="ARBA" id="ARBA00022741"/>
    </source>
</evidence>
<gene>
    <name evidence="7" type="primary">smc</name>
    <name evidence="10" type="ORF">FD19_GL000527</name>
</gene>
<comment type="caution">
    <text evidence="10">The sequence shown here is derived from an EMBL/GenBank/DDBJ whole genome shotgun (WGS) entry which is preliminary data.</text>
</comment>
<dbReference type="Gene3D" id="1.10.287.1490">
    <property type="match status" value="1"/>
</dbReference>
<evidence type="ECO:0000256" key="8">
    <source>
        <dbReference type="SAM" id="MobiDB-lite"/>
    </source>
</evidence>
<keyword evidence="6 7" id="KW-0238">DNA-binding</keyword>
<dbReference type="STRING" id="1423810.FD19_GL000527"/>
<feature type="coiled-coil region" evidence="7">
    <location>
        <begin position="685"/>
        <end position="712"/>
    </location>
</feature>
<dbReference type="AlphaFoldDB" id="A0A0R2CIZ4"/>
<feature type="region of interest" description="Disordered" evidence="8">
    <location>
        <begin position="659"/>
        <end position="678"/>
    </location>
</feature>
<dbReference type="PIRSF" id="PIRSF005719">
    <property type="entry name" value="SMC"/>
    <property type="match status" value="1"/>
</dbReference>
<keyword evidence="3 7" id="KW-0547">Nucleotide-binding</keyword>
<dbReference type="SMART" id="SM00968">
    <property type="entry name" value="SMC_hinge"/>
    <property type="match status" value="1"/>
</dbReference>
<dbReference type="InterPro" id="IPR003395">
    <property type="entry name" value="RecF/RecN/SMC_N"/>
</dbReference>
<keyword evidence="11" id="KW-1185">Reference proteome</keyword>
<dbReference type="EMBL" id="AYZK01000001">
    <property type="protein sequence ID" value="KRM88236.1"/>
    <property type="molecule type" value="Genomic_DNA"/>
</dbReference>
<evidence type="ECO:0000313" key="10">
    <source>
        <dbReference type="EMBL" id="KRM88236.1"/>
    </source>
</evidence>
<evidence type="ECO:0000313" key="11">
    <source>
        <dbReference type="Proteomes" id="UP000051789"/>
    </source>
</evidence>
<dbReference type="SUPFAM" id="SSF75553">
    <property type="entry name" value="Smc hinge domain"/>
    <property type="match status" value="1"/>
</dbReference>
<comment type="similarity">
    <text evidence="7">Belongs to the SMC family.</text>
</comment>
<dbReference type="RefSeq" id="WP_056969051.1">
    <property type="nucleotide sequence ID" value="NZ_AYZK01000001.1"/>
</dbReference>
<dbReference type="CDD" id="cd03278">
    <property type="entry name" value="ABC_SMC_barmotin"/>
    <property type="match status" value="2"/>
</dbReference>
<dbReference type="Pfam" id="PF02463">
    <property type="entry name" value="SMC_N"/>
    <property type="match status" value="1"/>
</dbReference>
<evidence type="ECO:0000256" key="1">
    <source>
        <dbReference type="ARBA" id="ARBA00004496"/>
    </source>
</evidence>
<dbReference type="PANTHER" id="PTHR43977">
    <property type="entry name" value="STRUCTURAL MAINTENANCE OF CHROMOSOMES PROTEIN 3"/>
    <property type="match status" value="1"/>
</dbReference>
<dbReference type="PATRIC" id="fig|1423810.4.peg.539"/>
<evidence type="ECO:0000256" key="6">
    <source>
        <dbReference type="ARBA" id="ARBA00023125"/>
    </source>
</evidence>
<evidence type="ECO:0000259" key="9">
    <source>
        <dbReference type="SMART" id="SM00968"/>
    </source>
</evidence>
<accession>A0A0R2CIZ4</accession>
<feature type="domain" description="SMC hinge" evidence="9">
    <location>
        <begin position="517"/>
        <end position="636"/>
    </location>
</feature>
<proteinExistence type="inferred from homology"/>
<dbReference type="InterPro" id="IPR011890">
    <property type="entry name" value="SMC_prok"/>
</dbReference>
<feature type="coiled-coil region" evidence="7">
    <location>
        <begin position="780"/>
        <end position="898"/>
    </location>
</feature>
<reference evidence="10 11" key="1">
    <citation type="journal article" date="2015" name="Genome Announc.">
        <title>Expanding the biotechnology potential of lactobacilli through comparative genomics of 213 strains and associated genera.</title>
        <authorList>
            <person name="Sun Z."/>
            <person name="Harris H.M."/>
            <person name="McCann A."/>
            <person name="Guo C."/>
            <person name="Argimon S."/>
            <person name="Zhang W."/>
            <person name="Yang X."/>
            <person name="Jeffery I.B."/>
            <person name="Cooney J.C."/>
            <person name="Kagawa T.F."/>
            <person name="Liu W."/>
            <person name="Song Y."/>
            <person name="Salvetti E."/>
            <person name="Wrobel A."/>
            <person name="Rasinkangas P."/>
            <person name="Parkhill J."/>
            <person name="Rea M.C."/>
            <person name="O'Sullivan O."/>
            <person name="Ritari J."/>
            <person name="Douillard F.P."/>
            <person name="Paul Ross R."/>
            <person name="Yang R."/>
            <person name="Briner A.E."/>
            <person name="Felis G.E."/>
            <person name="de Vos W.M."/>
            <person name="Barrangou R."/>
            <person name="Klaenhammer T.R."/>
            <person name="Caufield P.W."/>
            <person name="Cui Y."/>
            <person name="Zhang H."/>
            <person name="O'Toole P.W."/>
        </authorList>
    </citation>
    <scope>NUCLEOTIDE SEQUENCE [LARGE SCALE GENOMIC DNA]</scope>
    <source>
        <strain evidence="10 11">DSM 22698</strain>
    </source>
</reference>
<dbReference type="FunFam" id="3.40.50.300:FF:000984">
    <property type="entry name" value="Chromosome partition protein Smc"/>
    <property type="match status" value="1"/>
</dbReference>
<dbReference type="Gene3D" id="3.30.70.1620">
    <property type="match status" value="1"/>
</dbReference>
<comment type="function">
    <text evidence="7">Required for chromosome condensation and partitioning.</text>
</comment>
<dbReference type="GO" id="GO:0005737">
    <property type="term" value="C:cytoplasm"/>
    <property type="evidence" value="ECO:0007669"/>
    <property type="project" value="UniProtKB-SubCell"/>
</dbReference>
<comment type="subcellular location">
    <subcellularLocation>
        <location evidence="1 7">Cytoplasm</location>
    </subcellularLocation>
</comment>
<feature type="coiled-coil region" evidence="7">
    <location>
        <begin position="412"/>
        <end position="488"/>
    </location>
</feature>
<dbReference type="GO" id="GO:0016887">
    <property type="term" value="F:ATP hydrolysis activity"/>
    <property type="evidence" value="ECO:0007669"/>
    <property type="project" value="InterPro"/>
</dbReference>
<dbReference type="GO" id="GO:0007062">
    <property type="term" value="P:sister chromatid cohesion"/>
    <property type="evidence" value="ECO:0007669"/>
    <property type="project" value="InterPro"/>
</dbReference>
<feature type="binding site" evidence="7">
    <location>
        <begin position="32"/>
        <end position="39"/>
    </location>
    <ligand>
        <name>ATP</name>
        <dbReference type="ChEBI" id="CHEBI:30616"/>
    </ligand>
</feature>
<dbReference type="GO" id="GO:0006260">
    <property type="term" value="P:DNA replication"/>
    <property type="evidence" value="ECO:0007669"/>
    <property type="project" value="UniProtKB-UniRule"/>
</dbReference>
<comment type="subunit">
    <text evidence="7">Homodimer.</text>
</comment>
<dbReference type="GO" id="GO:0030261">
    <property type="term" value="P:chromosome condensation"/>
    <property type="evidence" value="ECO:0007669"/>
    <property type="project" value="InterPro"/>
</dbReference>
<keyword evidence="4 7" id="KW-0067">ATP-binding</keyword>
<dbReference type="GO" id="GO:0005524">
    <property type="term" value="F:ATP binding"/>
    <property type="evidence" value="ECO:0007669"/>
    <property type="project" value="UniProtKB-UniRule"/>
</dbReference>
<dbReference type="InterPro" id="IPR027417">
    <property type="entry name" value="P-loop_NTPase"/>
</dbReference>
<dbReference type="GO" id="GO:0003677">
    <property type="term" value="F:DNA binding"/>
    <property type="evidence" value="ECO:0007669"/>
    <property type="project" value="UniProtKB-UniRule"/>
</dbReference>
<feature type="coiled-coil region" evidence="7">
    <location>
        <begin position="984"/>
        <end position="1028"/>
    </location>
</feature>
<dbReference type="Pfam" id="PF06470">
    <property type="entry name" value="SMC_hinge"/>
    <property type="match status" value="1"/>
</dbReference>
<dbReference type="Gene3D" id="1.20.1060.20">
    <property type="match status" value="1"/>
</dbReference>
<protein>
    <recommendedName>
        <fullName evidence="7">Chromosome partition protein Smc</fullName>
    </recommendedName>
</protein>
<keyword evidence="5 7" id="KW-0175">Coiled coil</keyword>
<evidence type="ECO:0000256" key="4">
    <source>
        <dbReference type="ARBA" id="ARBA00022840"/>
    </source>
</evidence>
<dbReference type="FunFam" id="3.40.50.300:FF:000901">
    <property type="entry name" value="Chromosome partition protein Smc"/>
    <property type="match status" value="1"/>
</dbReference>
<organism evidence="10 11">
    <name type="scientific">Lacticaseibacillus thailandensis DSM 22698 = JCM 13996</name>
    <dbReference type="NCBI Taxonomy" id="1423810"/>
    <lineage>
        <taxon>Bacteria</taxon>
        <taxon>Bacillati</taxon>
        <taxon>Bacillota</taxon>
        <taxon>Bacilli</taxon>
        <taxon>Lactobacillales</taxon>
        <taxon>Lactobacillaceae</taxon>
        <taxon>Lacticaseibacillus</taxon>
    </lineage>
</organism>
<feature type="coiled-coil region" evidence="7">
    <location>
        <begin position="241"/>
        <end position="268"/>
    </location>
</feature>
<dbReference type="Gene3D" id="3.40.50.300">
    <property type="entry name" value="P-loop containing nucleotide triphosphate hydrolases"/>
    <property type="match status" value="2"/>
</dbReference>
<dbReference type="InterPro" id="IPR010935">
    <property type="entry name" value="SMC_hinge"/>
</dbReference>
<dbReference type="InterPro" id="IPR024704">
    <property type="entry name" value="SMC"/>
</dbReference>
<name>A0A0R2CIZ4_9LACO</name>
<dbReference type="Proteomes" id="UP000051789">
    <property type="component" value="Unassembled WGS sequence"/>
</dbReference>
<comment type="domain">
    <text evidence="7">Contains large globular domains required for ATP hydrolysis at each terminus and a third globular domain forming a flexible hinge near the middle of the molecule. These domains are separated by coiled-coil structures.</text>
</comment>
<dbReference type="SUPFAM" id="SSF52540">
    <property type="entry name" value="P-loop containing nucleoside triphosphate hydrolases"/>
    <property type="match status" value="1"/>
</dbReference>
<dbReference type="InterPro" id="IPR036277">
    <property type="entry name" value="SMC_hinge_sf"/>
</dbReference>
<evidence type="ECO:0000256" key="7">
    <source>
        <dbReference type="HAMAP-Rule" id="MF_01894"/>
    </source>
</evidence>
<keyword evidence="2 7" id="KW-0963">Cytoplasm</keyword>
<dbReference type="HAMAP" id="MF_01894">
    <property type="entry name" value="Smc_prok"/>
    <property type="match status" value="1"/>
</dbReference>
<sequence length="1189" mass="130770">MYLQELTINGFKSFADKTQIKFDPGLTGVVGPNGSGKSNITEAIRWVLGEQSAKSLRGERMGDVIFAGTDTRPALNRAEVTMVFNNDDGYLEQQPSQVSVTRRLFRNGDSEFLLNNQQVRLKDIVTLFMDSGLGRDSFAFISQGRVEAIFNSKPEDRRGIFEEAAGVLKYKNQKAKAQAQLDETDDNLDRVHDIVHELAVRLEPLAEQSSMAREYQRQSTEYAQLHQQLLARQVQSMVAQQREVQTAAKATKRRIEELNGKIKGLEADSDRRTKAAADLDHQLAQVNDDLLAKSMKQQSLNGEEDVSNERVQNATSRLADLRERLAQAQADQQDAQQHLQDVKQQQDELAQAIKTTRAQLRTVEQAASTPAELNAQLETTQQNYIDTLQQQANNRNAIAALSKEAQLAASQQAATQSRLAELNAQIKQLTAKQETADAALKAAQAEQNQATAAVRAAETALSDDQEQYQRLNQQLMEHSQAYTQASARYKTLKELNDDYAGFYSGVRTVLKNKGKLPGVVGAVAELLKIPERYQVAFDQAIGGSLQAIVTANQGAAKRAISFLKQRRAGRATFLPADVIRPRSLPQSIRNQVAGQRGFIGVGIDLVGFDQHLTNVIASLIGTLIVVDNLDNAVPIANSLHHRYRLVTLDGDILNAGGSMSGGAQHRGSSSPLARTQEAQRLHKQLAAMATKLDEERATLAQLEQQSTAADATLRAASDHLTTMRDQTHSAQADSQLVAQQVTQLRQQVAALRVNLPQDEDDYAHRQAELTAQGDTIQQHLAELQQTMTDLRAALADQNSRAADHQERLTQLKTALAVKQEAAKTAAAQLAQWQEAERTAVTTANRLEQRIAAIEKAANETAQEKEQRGATLAQLARDIQQLQEQQAKLNQQKATARTELSRVSASITTAYNERQEVMATSETQSVQLNQLKMHLDTALSTLSEEYQTTYEAAIAAVPADPVGIPELQSQLKLLKRGLDELGPVNMNAIDEYQEVKERYDFLTAQQNDLEDAKAQLLNTMGELDKEVQERFTAVFEATSTAFSEIFPQMFGGGHAELQLTDPEHLLTTGIEIVAQPPGKNHTRLSLLSGGERALTAITLLFAIIKVRPVPFSVLDEVEASLDEANVDRFGDFLRHYSSNTQFIVITHRRGTMAAADILYGVTMQESGVSRMVSVSLDDAAAAVGAEHQAG</sequence>